<sequence>MLVVLLFIADPARMSLGSWWLNCYVKLLTAAGMVQCLILDAVLFWMTWMLDHIGAAIRFAQGQMPARYELPISIAVTSDCIKRNVIGSFIPVLELSCRSRIVIGFGLLAVAGSVLGGNTGYAPLELVLWFVGGYGNPGASLGLAGTEQSCSPLWLISVEVGGYCRLVGSNCMCPQLVRLASIKFAAVDCCCSQLKCSS</sequence>
<dbReference type="Proteomes" id="UP001279734">
    <property type="component" value="Unassembled WGS sequence"/>
</dbReference>
<gene>
    <name evidence="1" type="ORF">Nepgr_031766</name>
</gene>
<name>A0AAD3Y5E3_NEPGR</name>
<dbReference type="AlphaFoldDB" id="A0AAD3Y5E3"/>
<proteinExistence type="predicted"/>
<evidence type="ECO:0000313" key="1">
    <source>
        <dbReference type="EMBL" id="GMH29923.1"/>
    </source>
</evidence>
<protein>
    <submittedName>
        <fullName evidence="1">Uncharacterized protein</fullName>
    </submittedName>
</protein>
<organism evidence="1 2">
    <name type="scientific">Nepenthes gracilis</name>
    <name type="common">Slender pitcher plant</name>
    <dbReference type="NCBI Taxonomy" id="150966"/>
    <lineage>
        <taxon>Eukaryota</taxon>
        <taxon>Viridiplantae</taxon>
        <taxon>Streptophyta</taxon>
        <taxon>Embryophyta</taxon>
        <taxon>Tracheophyta</taxon>
        <taxon>Spermatophyta</taxon>
        <taxon>Magnoliopsida</taxon>
        <taxon>eudicotyledons</taxon>
        <taxon>Gunneridae</taxon>
        <taxon>Pentapetalae</taxon>
        <taxon>Caryophyllales</taxon>
        <taxon>Nepenthaceae</taxon>
        <taxon>Nepenthes</taxon>
    </lineage>
</organism>
<reference evidence="1" key="1">
    <citation type="submission" date="2023-05" db="EMBL/GenBank/DDBJ databases">
        <title>Nepenthes gracilis genome sequencing.</title>
        <authorList>
            <person name="Fukushima K."/>
        </authorList>
    </citation>
    <scope>NUCLEOTIDE SEQUENCE</scope>
    <source>
        <strain evidence="1">SING2019-196</strain>
    </source>
</reference>
<evidence type="ECO:0000313" key="2">
    <source>
        <dbReference type="Proteomes" id="UP001279734"/>
    </source>
</evidence>
<keyword evidence="2" id="KW-1185">Reference proteome</keyword>
<comment type="caution">
    <text evidence="1">The sequence shown here is derived from an EMBL/GenBank/DDBJ whole genome shotgun (WGS) entry which is preliminary data.</text>
</comment>
<accession>A0AAD3Y5E3</accession>
<dbReference type="EMBL" id="BSYO01000037">
    <property type="protein sequence ID" value="GMH29923.1"/>
    <property type="molecule type" value="Genomic_DNA"/>
</dbReference>